<proteinExistence type="inferred from homology"/>
<dbReference type="PROSITE" id="PS51421">
    <property type="entry name" value="RAS"/>
    <property type="match status" value="1"/>
</dbReference>
<dbReference type="GO" id="GO:0005524">
    <property type="term" value="F:ATP binding"/>
    <property type="evidence" value="ECO:0007669"/>
    <property type="project" value="InterPro"/>
</dbReference>
<dbReference type="SMART" id="SM00174">
    <property type="entry name" value="RHO"/>
    <property type="match status" value="1"/>
</dbReference>
<dbReference type="InterPro" id="IPR005225">
    <property type="entry name" value="Small_GTP-bd"/>
</dbReference>
<dbReference type="GO" id="GO:0005886">
    <property type="term" value="C:plasma membrane"/>
    <property type="evidence" value="ECO:0007669"/>
    <property type="project" value="UniProtKB-SubCell"/>
</dbReference>
<dbReference type="EMBL" id="KN834765">
    <property type="protein sequence ID" value="KIK63207.1"/>
    <property type="molecule type" value="Genomic_DNA"/>
</dbReference>
<dbReference type="GO" id="GO:0004672">
    <property type="term" value="F:protein kinase activity"/>
    <property type="evidence" value="ECO:0007669"/>
    <property type="project" value="InterPro"/>
</dbReference>
<feature type="region of interest" description="Disordered" evidence="5">
    <location>
        <begin position="420"/>
        <end position="443"/>
    </location>
</feature>
<evidence type="ECO:0000313" key="8">
    <source>
        <dbReference type="Proteomes" id="UP000053593"/>
    </source>
</evidence>
<dbReference type="NCBIfam" id="TIGR00231">
    <property type="entry name" value="small_GTP"/>
    <property type="match status" value="1"/>
</dbReference>
<evidence type="ECO:0000313" key="7">
    <source>
        <dbReference type="EMBL" id="KIK63207.1"/>
    </source>
</evidence>
<dbReference type="PROSITE" id="PS50011">
    <property type="entry name" value="PROTEIN_KINASE_DOM"/>
    <property type="match status" value="1"/>
</dbReference>
<dbReference type="PRINTS" id="PR00449">
    <property type="entry name" value="RASTRNSFRMNG"/>
</dbReference>
<dbReference type="InterPro" id="IPR020849">
    <property type="entry name" value="Small_GTPase_Ras-type"/>
</dbReference>
<keyword evidence="3" id="KW-0547">Nucleotide-binding</keyword>
<dbReference type="GO" id="GO:0005525">
    <property type="term" value="F:GTP binding"/>
    <property type="evidence" value="ECO:0007669"/>
    <property type="project" value="UniProtKB-KW"/>
</dbReference>
<dbReference type="PANTHER" id="PTHR24070">
    <property type="entry name" value="RAS, DI-RAS, AND RHEB FAMILY MEMBERS OF SMALL GTPASE SUPERFAMILY"/>
    <property type="match status" value="1"/>
</dbReference>
<dbReference type="InterPro" id="IPR001806">
    <property type="entry name" value="Small_GTPase"/>
</dbReference>
<evidence type="ECO:0000256" key="3">
    <source>
        <dbReference type="ARBA" id="ARBA00022741"/>
    </source>
</evidence>
<dbReference type="HOGENOM" id="CLU_639437_0_0_1"/>
<dbReference type="Gene3D" id="1.10.510.10">
    <property type="entry name" value="Transferase(Phosphotransferase) domain 1"/>
    <property type="match status" value="1"/>
</dbReference>
<dbReference type="InterPro" id="IPR027417">
    <property type="entry name" value="P-loop_NTPase"/>
</dbReference>
<dbReference type="InterPro" id="IPR011009">
    <property type="entry name" value="Kinase-like_dom_sf"/>
</dbReference>
<dbReference type="SUPFAM" id="SSF56112">
    <property type="entry name" value="Protein kinase-like (PK-like)"/>
    <property type="match status" value="1"/>
</dbReference>
<evidence type="ECO:0000256" key="4">
    <source>
        <dbReference type="ARBA" id="ARBA00023134"/>
    </source>
</evidence>
<dbReference type="Pfam" id="PF00071">
    <property type="entry name" value="Ras"/>
    <property type="match status" value="1"/>
</dbReference>
<comment type="subcellular location">
    <subcellularLocation>
        <location evidence="1">Cell membrane</location>
        <topology evidence="1">Lipid-anchor</topology>
        <orientation evidence="1">Cytoplasmic side</orientation>
    </subcellularLocation>
</comment>
<feature type="compositionally biased region" description="Pro residues" evidence="5">
    <location>
        <begin position="175"/>
        <end position="189"/>
    </location>
</feature>
<feature type="domain" description="Protein kinase" evidence="6">
    <location>
        <begin position="1"/>
        <end position="97"/>
    </location>
</feature>
<evidence type="ECO:0000256" key="5">
    <source>
        <dbReference type="SAM" id="MobiDB-lite"/>
    </source>
</evidence>
<dbReference type="GO" id="GO:0003924">
    <property type="term" value="F:GTPase activity"/>
    <property type="evidence" value="ECO:0007669"/>
    <property type="project" value="InterPro"/>
</dbReference>
<sequence length="443" mass="48892">MRWLAPEYIFSSTTPVMNHTSRDIYAFGCTIVEILTQKLPFYDHKTDALVMFNLMNGGRPTRPQGVWCPDVAWNLITRCWTQDAQDRPLASEIHEILQSVLESVSPTEPNDSPSLLAEIAAELPLLGIDASLWDGQPKANELKPKMKVGDEYYAHHVKLSVPHSVPSTLTSKKLPPIPNHLPSHPPSPIIPSTSPTGLSTSSITGSSGAGSIVQESSDHSFGISSDSQLPSITTKLPSHQSWIPKRDYVPPFQVVVLGAGGVGKTALIAQFVPGVTPRDHDYDPTIEGTYLGTITVDGESSVLEVVDLSGLEEYRRYNEPYIKTGKGFVLVFSLTQETSLEEVDQLRKDIIRIKGVSSDSIPIVVVGTKSDLVSERAVHENTIQSLSSQWWLPFYETSAMLNLHVSEVFEHLVRQMRGPYPTARRPIPEKTHTQKKKGPCLIM</sequence>
<dbReference type="SUPFAM" id="SSF52540">
    <property type="entry name" value="P-loop containing nucleoside triphosphate hydrolases"/>
    <property type="match status" value="1"/>
</dbReference>
<evidence type="ECO:0000259" key="6">
    <source>
        <dbReference type="PROSITE" id="PS50011"/>
    </source>
</evidence>
<dbReference type="SMART" id="SM00173">
    <property type="entry name" value="RAS"/>
    <property type="match status" value="1"/>
</dbReference>
<organism evidence="7 8">
    <name type="scientific">Collybiopsis luxurians FD-317 M1</name>
    <dbReference type="NCBI Taxonomy" id="944289"/>
    <lineage>
        <taxon>Eukaryota</taxon>
        <taxon>Fungi</taxon>
        <taxon>Dikarya</taxon>
        <taxon>Basidiomycota</taxon>
        <taxon>Agaricomycotina</taxon>
        <taxon>Agaricomycetes</taxon>
        <taxon>Agaricomycetidae</taxon>
        <taxon>Agaricales</taxon>
        <taxon>Marasmiineae</taxon>
        <taxon>Omphalotaceae</taxon>
        <taxon>Collybiopsis</taxon>
        <taxon>Collybiopsis luxurians</taxon>
    </lineage>
</organism>
<evidence type="ECO:0000256" key="2">
    <source>
        <dbReference type="ARBA" id="ARBA00008171"/>
    </source>
</evidence>
<name>A0A0D0CUI8_9AGAR</name>
<protein>
    <recommendedName>
        <fullName evidence="6">Protein kinase domain-containing protein</fullName>
    </recommendedName>
</protein>
<dbReference type="OrthoDB" id="346907at2759"/>
<feature type="region of interest" description="Disordered" evidence="5">
    <location>
        <begin position="165"/>
        <end position="230"/>
    </location>
</feature>
<reference evidence="7 8" key="1">
    <citation type="submission" date="2014-04" db="EMBL/GenBank/DDBJ databases">
        <title>Evolutionary Origins and Diversification of the Mycorrhizal Mutualists.</title>
        <authorList>
            <consortium name="DOE Joint Genome Institute"/>
            <consortium name="Mycorrhizal Genomics Consortium"/>
            <person name="Kohler A."/>
            <person name="Kuo A."/>
            <person name="Nagy L.G."/>
            <person name="Floudas D."/>
            <person name="Copeland A."/>
            <person name="Barry K.W."/>
            <person name="Cichocki N."/>
            <person name="Veneault-Fourrey C."/>
            <person name="LaButti K."/>
            <person name="Lindquist E.A."/>
            <person name="Lipzen A."/>
            <person name="Lundell T."/>
            <person name="Morin E."/>
            <person name="Murat C."/>
            <person name="Riley R."/>
            <person name="Ohm R."/>
            <person name="Sun H."/>
            <person name="Tunlid A."/>
            <person name="Henrissat B."/>
            <person name="Grigoriev I.V."/>
            <person name="Hibbett D.S."/>
            <person name="Martin F."/>
        </authorList>
    </citation>
    <scope>NUCLEOTIDE SEQUENCE [LARGE SCALE GENOMIC DNA]</scope>
    <source>
        <strain evidence="7 8">FD-317 M1</strain>
    </source>
</reference>
<dbReference type="Proteomes" id="UP000053593">
    <property type="component" value="Unassembled WGS sequence"/>
</dbReference>
<dbReference type="GO" id="GO:0007165">
    <property type="term" value="P:signal transduction"/>
    <property type="evidence" value="ECO:0007669"/>
    <property type="project" value="InterPro"/>
</dbReference>
<dbReference type="SMART" id="SM00175">
    <property type="entry name" value="RAB"/>
    <property type="match status" value="1"/>
</dbReference>
<keyword evidence="4" id="KW-0342">GTP-binding</keyword>
<dbReference type="InterPro" id="IPR001245">
    <property type="entry name" value="Ser-Thr/Tyr_kinase_cat_dom"/>
</dbReference>
<evidence type="ECO:0000256" key="1">
    <source>
        <dbReference type="ARBA" id="ARBA00004342"/>
    </source>
</evidence>
<keyword evidence="8" id="KW-1185">Reference proteome</keyword>
<accession>A0A0D0CUI8</accession>
<dbReference type="PROSITE" id="PS51419">
    <property type="entry name" value="RAB"/>
    <property type="match status" value="1"/>
</dbReference>
<comment type="similarity">
    <text evidence="2">Belongs to the protein kinase superfamily. TKL Ser/Thr protein kinase family. ROCO subfamily.</text>
</comment>
<dbReference type="Gene3D" id="3.40.50.300">
    <property type="entry name" value="P-loop containing nucleotide triphosphate hydrolases"/>
    <property type="match status" value="1"/>
</dbReference>
<dbReference type="InterPro" id="IPR000719">
    <property type="entry name" value="Prot_kinase_dom"/>
</dbReference>
<gene>
    <name evidence="7" type="ORF">GYMLUDRAFT_485395</name>
</gene>
<feature type="compositionally biased region" description="Basic residues" evidence="5">
    <location>
        <begin position="433"/>
        <end position="443"/>
    </location>
</feature>
<dbReference type="AlphaFoldDB" id="A0A0D0CUI8"/>
<feature type="compositionally biased region" description="Low complexity" evidence="5">
    <location>
        <begin position="190"/>
        <end position="211"/>
    </location>
</feature>
<dbReference type="Pfam" id="PF07714">
    <property type="entry name" value="PK_Tyr_Ser-Thr"/>
    <property type="match status" value="1"/>
</dbReference>